<dbReference type="InterPro" id="IPR051206">
    <property type="entry name" value="NAMLAA_amidase_2"/>
</dbReference>
<name>A0A346NPL6_9ALTE</name>
<evidence type="ECO:0000313" key="15">
    <source>
        <dbReference type="Proteomes" id="UP000262073"/>
    </source>
</evidence>
<evidence type="ECO:0000256" key="1">
    <source>
        <dbReference type="ARBA" id="ARBA00001561"/>
    </source>
</evidence>
<dbReference type="OrthoDB" id="9794842at2"/>
<reference evidence="14 15" key="1">
    <citation type="submission" date="2018-08" db="EMBL/GenBank/DDBJ databases">
        <title>Salinimonas sediminis sp. nov., a piezophilic bacterium isolated from a deep-sea sediment sample from the New Britain Trench.</title>
        <authorList>
            <person name="Cao J."/>
        </authorList>
    </citation>
    <scope>NUCLEOTIDE SEQUENCE [LARGE SCALE GENOMIC DNA]</scope>
    <source>
        <strain evidence="14 15">N102</strain>
    </source>
</reference>
<evidence type="ECO:0000256" key="7">
    <source>
        <dbReference type="ARBA" id="ARBA00022723"/>
    </source>
</evidence>
<evidence type="ECO:0000256" key="11">
    <source>
        <dbReference type="ARBA" id="ARBA00039257"/>
    </source>
</evidence>
<dbReference type="InterPro" id="IPR036505">
    <property type="entry name" value="Amidase/PGRP_sf"/>
</dbReference>
<dbReference type="PANTHER" id="PTHR30417:SF4">
    <property type="entry name" value="1,6-ANHYDRO-N-ACETYLMURAMYL-L-ALANINE AMIDASE AMPD"/>
    <property type="match status" value="1"/>
</dbReference>
<dbReference type="GO" id="GO:0009253">
    <property type="term" value="P:peptidoglycan catabolic process"/>
    <property type="evidence" value="ECO:0007669"/>
    <property type="project" value="InterPro"/>
</dbReference>
<dbReference type="GO" id="GO:0071555">
    <property type="term" value="P:cell wall organization"/>
    <property type="evidence" value="ECO:0007669"/>
    <property type="project" value="UniProtKB-KW"/>
</dbReference>
<evidence type="ECO:0000256" key="3">
    <source>
        <dbReference type="ARBA" id="ARBA00004496"/>
    </source>
</evidence>
<organism evidence="14 15">
    <name type="scientific">Salinimonas sediminis</name>
    <dbReference type="NCBI Taxonomy" id="2303538"/>
    <lineage>
        <taxon>Bacteria</taxon>
        <taxon>Pseudomonadati</taxon>
        <taxon>Pseudomonadota</taxon>
        <taxon>Gammaproteobacteria</taxon>
        <taxon>Alteromonadales</taxon>
        <taxon>Alteromonadaceae</taxon>
        <taxon>Alteromonas/Salinimonas group</taxon>
        <taxon>Salinimonas</taxon>
    </lineage>
</organism>
<dbReference type="Proteomes" id="UP000262073">
    <property type="component" value="Chromosome"/>
</dbReference>
<keyword evidence="10" id="KW-0961">Cell wall biogenesis/degradation</keyword>
<dbReference type="SMART" id="SM00644">
    <property type="entry name" value="Ami_2"/>
    <property type="match status" value="1"/>
</dbReference>
<sequence>MVLIVEYFPHAIRKASPFYDERPAETAISLLVIHNISLPPGEFNTKGIEQLFTGKLNPAEHPFYQHIAGLEVSAHCVVYRDGRIEQYVPFTQRAWHAGASQFQGRARCNDFAIGIEMEGTDDMPYTEAQYGSLLQLSQAIIAAFPAITCGRVVGHTDIAPGRKTDPGPAFDWARYRQALFA</sequence>
<comment type="subcellular location">
    <subcellularLocation>
        <location evidence="3">Cytoplasm</location>
    </subcellularLocation>
</comment>
<accession>A0A346NPL6</accession>
<protein>
    <recommendedName>
        <fullName evidence="11">1,6-anhydro-N-acetylmuramyl-L-alanine amidase AmpD</fullName>
        <ecNumber evidence="5">3.5.1.28</ecNumber>
    </recommendedName>
    <alternativeName>
        <fullName evidence="12">N-acetylmuramoyl-L-alanine amidase</fullName>
    </alternativeName>
</protein>
<dbReference type="InterPro" id="IPR002502">
    <property type="entry name" value="Amidase_domain"/>
</dbReference>
<evidence type="ECO:0000256" key="6">
    <source>
        <dbReference type="ARBA" id="ARBA00022490"/>
    </source>
</evidence>
<dbReference type="KEGG" id="salm:D0Y50_14610"/>
<proteinExistence type="inferred from homology"/>
<dbReference type="EMBL" id="CP031769">
    <property type="protein sequence ID" value="AXR07473.1"/>
    <property type="molecule type" value="Genomic_DNA"/>
</dbReference>
<dbReference type="SUPFAM" id="SSF55846">
    <property type="entry name" value="N-acetylmuramoyl-L-alanine amidase-like"/>
    <property type="match status" value="1"/>
</dbReference>
<dbReference type="GO" id="GO:0046872">
    <property type="term" value="F:metal ion binding"/>
    <property type="evidence" value="ECO:0007669"/>
    <property type="project" value="UniProtKB-KW"/>
</dbReference>
<evidence type="ECO:0000256" key="9">
    <source>
        <dbReference type="ARBA" id="ARBA00022833"/>
    </source>
</evidence>
<dbReference type="GO" id="GO:0009254">
    <property type="term" value="P:peptidoglycan turnover"/>
    <property type="evidence" value="ECO:0007669"/>
    <property type="project" value="TreeGrafter"/>
</dbReference>
<comment type="similarity">
    <text evidence="4">Belongs to the N-acetylmuramoyl-L-alanine amidase 2 family.</text>
</comment>
<keyword evidence="15" id="KW-1185">Reference proteome</keyword>
<keyword evidence="9" id="KW-0862">Zinc</keyword>
<feature type="domain" description="N-acetylmuramoyl-L-alanine amidase" evidence="13">
    <location>
        <begin position="16"/>
        <end position="167"/>
    </location>
</feature>
<evidence type="ECO:0000256" key="12">
    <source>
        <dbReference type="ARBA" id="ARBA00042615"/>
    </source>
</evidence>
<comment type="catalytic activity">
    <reaction evidence="1">
        <text>Hydrolyzes the link between N-acetylmuramoyl residues and L-amino acid residues in certain cell-wall glycopeptides.</text>
        <dbReference type="EC" id="3.5.1.28"/>
    </reaction>
</comment>
<keyword evidence="8" id="KW-0378">Hydrolase</keyword>
<dbReference type="AlphaFoldDB" id="A0A346NPL6"/>
<evidence type="ECO:0000256" key="4">
    <source>
        <dbReference type="ARBA" id="ARBA00007553"/>
    </source>
</evidence>
<evidence type="ECO:0000313" key="14">
    <source>
        <dbReference type="EMBL" id="AXR07473.1"/>
    </source>
</evidence>
<gene>
    <name evidence="14" type="primary">ampD</name>
    <name evidence="14" type="ORF">D0Y50_14610</name>
</gene>
<dbReference type="EC" id="3.5.1.28" evidence="5"/>
<comment type="cofactor">
    <cofactor evidence="2">
        <name>Zn(2+)</name>
        <dbReference type="ChEBI" id="CHEBI:29105"/>
    </cofactor>
</comment>
<dbReference type="Gene3D" id="3.40.80.10">
    <property type="entry name" value="Peptidoglycan recognition protein-like"/>
    <property type="match status" value="1"/>
</dbReference>
<evidence type="ECO:0000259" key="13">
    <source>
        <dbReference type="SMART" id="SM00644"/>
    </source>
</evidence>
<dbReference type="NCBIfam" id="NF008758">
    <property type="entry name" value="PRK11789.1"/>
    <property type="match status" value="1"/>
</dbReference>
<evidence type="ECO:0000256" key="5">
    <source>
        <dbReference type="ARBA" id="ARBA00011901"/>
    </source>
</evidence>
<keyword evidence="7" id="KW-0479">Metal-binding</keyword>
<keyword evidence="6" id="KW-0963">Cytoplasm</keyword>
<evidence type="ECO:0000256" key="2">
    <source>
        <dbReference type="ARBA" id="ARBA00001947"/>
    </source>
</evidence>
<dbReference type="GO" id="GO:0005737">
    <property type="term" value="C:cytoplasm"/>
    <property type="evidence" value="ECO:0007669"/>
    <property type="project" value="UniProtKB-SubCell"/>
</dbReference>
<dbReference type="CDD" id="cd06583">
    <property type="entry name" value="PGRP"/>
    <property type="match status" value="1"/>
</dbReference>
<dbReference type="Pfam" id="PF01510">
    <property type="entry name" value="Amidase_2"/>
    <property type="match status" value="1"/>
</dbReference>
<dbReference type="PANTHER" id="PTHR30417">
    <property type="entry name" value="N-ACETYLMURAMOYL-L-ALANINE AMIDASE AMID"/>
    <property type="match status" value="1"/>
</dbReference>
<evidence type="ECO:0000256" key="10">
    <source>
        <dbReference type="ARBA" id="ARBA00023316"/>
    </source>
</evidence>
<dbReference type="GO" id="GO:0008745">
    <property type="term" value="F:N-acetylmuramoyl-L-alanine amidase activity"/>
    <property type="evidence" value="ECO:0007669"/>
    <property type="project" value="UniProtKB-EC"/>
</dbReference>
<evidence type="ECO:0000256" key="8">
    <source>
        <dbReference type="ARBA" id="ARBA00022801"/>
    </source>
</evidence>
<dbReference type="RefSeq" id="WP_108567561.1">
    <property type="nucleotide sequence ID" value="NZ_CP031769.1"/>
</dbReference>